<protein>
    <submittedName>
        <fullName evidence="1">Uncharacterized protein</fullName>
    </submittedName>
</protein>
<name>A0A0C2G1M9_9ACTN</name>
<dbReference type="AlphaFoldDB" id="A0A0C2G1M9"/>
<reference evidence="2" key="1">
    <citation type="journal article" date="2015" name="Chem. Biol.">
        <title>Structure, bioactivity, and resistance mechanism of streptomonomicin, an unusual lasso Peptide from an understudied halophilic actinomycete.</title>
        <authorList>
            <person name="Metelev M."/>
            <person name="Tietz J.I."/>
            <person name="Melby J.O."/>
            <person name="Blair P.M."/>
            <person name="Zhu L."/>
            <person name="Livnat I."/>
            <person name="Severinov K."/>
            <person name="Mitchell D.A."/>
        </authorList>
    </citation>
    <scope>NUCLEOTIDE SEQUENCE [LARGE SCALE GENOMIC DNA]</scope>
    <source>
        <strain evidence="2">YIM 90003</strain>
    </source>
</reference>
<accession>A0A0C2G1M9</accession>
<dbReference type="STRING" id="183763.LP52_20390"/>
<evidence type="ECO:0000313" key="2">
    <source>
        <dbReference type="Proteomes" id="UP000031675"/>
    </source>
</evidence>
<gene>
    <name evidence="1" type="ORF">LP52_20390</name>
</gene>
<dbReference type="EMBL" id="JROO01000041">
    <property type="protein sequence ID" value="KIH97213.1"/>
    <property type="molecule type" value="Genomic_DNA"/>
</dbReference>
<proteinExistence type="predicted"/>
<comment type="caution">
    <text evidence="1">The sequence shown here is derived from an EMBL/GenBank/DDBJ whole genome shotgun (WGS) entry which is preliminary data.</text>
</comment>
<organism evidence="1 2">
    <name type="scientific">Streptomonospora alba</name>
    <dbReference type="NCBI Taxonomy" id="183763"/>
    <lineage>
        <taxon>Bacteria</taxon>
        <taxon>Bacillati</taxon>
        <taxon>Actinomycetota</taxon>
        <taxon>Actinomycetes</taxon>
        <taxon>Streptosporangiales</taxon>
        <taxon>Nocardiopsidaceae</taxon>
        <taxon>Streptomonospora</taxon>
    </lineage>
</organism>
<sequence length="130" mass="14015">MGLSAGPAAAAADGRPCAFTGDYRTMPTGNTVPVRWCPDWSPRSDGRIPVYEAPTGGSVVGWMNDTGTRTNWYVCQINGARHDAGGYWNTWWALTMADNGQWGWVNETYFRGGGNGERDGGLPADCPPLD</sequence>
<evidence type="ECO:0000313" key="1">
    <source>
        <dbReference type="EMBL" id="KIH97213.1"/>
    </source>
</evidence>
<dbReference type="Proteomes" id="UP000031675">
    <property type="component" value="Unassembled WGS sequence"/>
</dbReference>
<keyword evidence="2" id="KW-1185">Reference proteome</keyword>